<dbReference type="Proteomes" id="UP000050280">
    <property type="component" value="Unassembled WGS sequence"/>
</dbReference>
<evidence type="ECO:0000313" key="2">
    <source>
        <dbReference type="Proteomes" id="UP000050280"/>
    </source>
</evidence>
<proteinExistence type="predicted"/>
<sequence>MKKNKAKIHLDETRLKLDIQSEALYQLAVSLYQGRTRGIILHPLNSIKQAHKILVIEADVSANQHIMDMLVAKKGRYDDTFTCQPKIY</sequence>
<organism evidence="1 2">
    <name type="scientific">Croceitalea dokdonensis DOKDO 023</name>
    <dbReference type="NCBI Taxonomy" id="1300341"/>
    <lineage>
        <taxon>Bacteria</taxon>
        <taxon>Pseudomonadati</taxon>
        <taxon>Bacteroidota</taxon>
        <taxon>Flavobacteriia</taxon>
        <taxon>Flavobacteriales</taxon>
        <taxon>Flavobacteriaceae</taxon>
        <taxon>Croceitalea</taxon>
    </lineage>
</organism>
<keyword evidence="2" id="KW-1185">Reference proteome</keyword>
<name>A0A0P7AEW6_9FLAO</name>
<dbReference type="STRING" id="1300341.I595_3214"/>
<comment type="caution">
    <text evidence="1">The sequence shown here is derived from an EMBL/GenBank/DDBJ whole genome shotgun (WGS) entry which is preliminary data.</text>
</comment>
<accession>A0A0P7AEW6</accession>
<dbReference type="EMBL" id="LDJX01000007">
    <property type="protein sequence ID" value="KPM30717.1"/>
    <property type="molecule type" value="Genomic_DNA"/>
</dbReference>
<dbReference type="RefSeq" id="WP_054560192.1">
    <property type="nucleotide sequence ID" value="NZ_LDJX01000007.1"/>
</dbReference>
<dbReference type="InterPro" id="IPR027417">
    <property type="entry name" value="P-loop_NTPase"/>
</dbReference>
<protein>
    <submittedName>
        <fullName evidence="1">ABC transporter-related protein</fullName>
    </submittedName>
</protein>
<dbReference type="AlphaFoldDB" id="A0A0P7AEW6"/>
<dbReference type="SUPFAM" id="SSF52540">
    <property type="entry name" value="P-loop containing nucleoside triphosphate hydrolases"/>
    <property type="match status" value="1"/>
</dbReference>
<reference evidence="1 2" key="1">
    <citation type="submission" date="2015-09" db="EMBL/GenBank/DDBJ databases">
        <title>Genome sequence of the marine flavobacterium Croceitalea dokdonensis DOKDO 023 that contains proton- and sodium-pumping rhodopsins.</title>
        <authorList>
            <person name="Kwon S.-K."/>
            <person name="Lee H.K."/>
            <person name="Kwak M.-J."/>
            <person name="Kim J.F."/>
        </authorList>
    </citation>
    <scope>NUCLEOTIDE SEQUENCE [LARGE SCALE GENOMIC DNA]</scope>
    <source>
        <strain evidence="1 2">DOKDO 023</strain>
    </source>
</reference>
<evidence type="ECO:0000313" key="1">
    <source>
        <dbReference type="EMBL" id="KPM30717.1"/>
    </source>
</evidence>
<dbReference type="Gene3D" id="3.40.50.300">
    <property type="entry name" value="P-loop containing nucleotide triphosphate hydrolases"/>
    <property type="match status" value="1"/>
</dbReference>
<gene>
    <name evidence="1" type="ORF">I595_3214</name>
</gene>